<dbReference type="OrthoDB" id="3262984at2759"/>
<name>A0A0C9UJW0_SPHS4</name>
<dbReference type="HOGENOM" id="CLU_2198683_0_0_1"/>
<gene>
    <name evidence="1" type="ORF">M422DRAFT_273360</name>
</gene>
<dbReference type="EMBL" id="KN837403">
    <property type="protein sequence ID" value="KIJ25686.1"/>
    <property type="molecule type" value="Genomic_DNA"/>
</dbReference>
<keyword evidence="2" id="KW-1185">Reference proteome</keyword>
<accession>A0A0C9UJW0</accession>
<evidence type="ECO:0000313" key="2">
    <source>
        <dbReference type="Proteomes" id="UP000054279"/>
    </source>
</evidence>
<proteinExistence type="predicted"/>
<evidence type="ECO:0000313" key="1">
    <source>
        <dbReference type="EMBL" id="KIJ25686.1"/>
    </source>
</evidence>
<protein>
    <submittedName>
        <fullName evidence="1">Uncharacterized protein</fullName>
    </submittedName>
</protein>
<organism evidence="1 2">
    <name type="scientific">Sphaerobolus stellatus (strain SS14)</name>
    <dbReference type="NCBI Taxonomy" id="990650"/>
    <lineage>
        <taxon>Eukaryota</taxon>
        <taxon>Fungi</taxon>
        <taxon>Dikarya</taxon>
        <taxon>Basidiomycota</taxon>
        <taxon>Agaricomycotina</taxon>
        <taxon>Agaricomycetes</taxon>
        <taxon>Phallomycetidae</taxon>
        <taxon>Geastrales</taxon>
        <taxon>Sphaerobolaceae</taxon>
        <taxon>Sphaerobolus</taxon>
    </lineage>
</organism>
<dbReference type="Proteomes" id="UP000054279">
    <property type="component" value="Unassembled WGS sequence"/>
</dbReference>
<reference evidence="1 2" key="1">
    <citation type="submission" date="2014-06" db="EMBL/GenBank/DDBJ databases">
        <title>Evolutionary Origins and Diversification of the Mycorrhizal Mutualists.</title>
        <authorList>
            <consortium name="DOE Joint Genome Institute"/>
            <consortium name="Mycorrhizal Genomics Consortium"/>
            <person name="Kohler A."/>
            <person name="Kuo A."/>
            <person name="Nagy L.G."/>
            <person name="Floudas D."/>
            <person name="Copeland A."/>
            <person name="Barry K.W."/>
            <person name="Cichocki N."/>
            <person name="Veneault-Fourrey C."/>
            <person name="LaButti K."/>
            <person name="Lindquist E.A."/>
            <person name="Lipzen A."/>
            <person name="Lundell T."/>
            <person name="Morin E."/>
            <person name="Murat C."/>
            <person name="Riley R."/>
            <person name="Ohm R."/>
            <person name="Sun H."/>
            <person name="Tunlid A."/>
            <person name="Henrissat B."/>
            <person name="Grigoriev I.V."/>
            <person name="Hibbett D.S."/>
            <person name="Martin F."/>
        </authorList>
    </citation>
    <scope>NUCLEOTIDE SEQUENCE [LARGE SCALE GENOMIC DNA]</scope>
    <source>
        <strain evidence="1 2">SS14</strain>
    </source>
</reference>
<sequence length="108" mass="12017">MVQPRVARLVLKSAHNRCLSTTVPPPRPFKFHIGASFANKPEHPRLQAALNKDNPGFLKDSPIGLWRDSTLNRKKAVSSTSAGEDFFFIQENKNGSVGMPYIVEIEQA</sequence>
<dbReference type="AlphaFoldDB" id="A0A0C9UJW0"/>